<reference evidence="1" key="1">
    <citation type="journal article" date="2015" name="Nature">
        <title>Complex archaea that bridge the gap between prokaryotes and eukaryotes.</title>
        <authorList>
            <person name="Spang A."/>
            <person name="Saw J.H."/>
            <person name="Jorgensen S.L."/>
            <person name="Zaremba-Niedzwiedzka K."/>
            <person name="Martijn J."/>
            <person name="Lind A.E."/>
            <person name="van Eijk R."/>
            <person name="Schleper C."/>
            <person name="Guy L."/>
            <person name="Ettema T.J."/>
        </authorList>
    </citation>
    <scope>NUCLEOTIDE SEQUENCE</scope>
</reference>
<dbReference type="EMBL" id="LAZR01023255">
    <property type="protein sequence ID" value="KKL79139.1"/>
    <property type="molecule type" value="Genomic_DNA"/>
</dbReference>
<name>A0A0F9EYL1_9ZZZZ</name>
<proteinExistence type="predicted"/>
<feature type="non-terminal residue" evidence="1">
    <location>
        <position position="306"/>
    </location>
</feature>
<sequence>MKKLLITLITLILFGSIAFGDTYTSHQKPNADSTLDIGTSSLFWRTVYADAFTDGVLSVTGGSITSAVNGTFSGILTAGTLKDSTATLTGGNLTGMGNITGTDIDISAGTGDYTSTGTGIFGQIVDNGLEASLGVYTDASKQLTSNAPSTGTLGYWTRTGTTLSMVNTADLVTLGGALTVTDTLTANGTFTNGRVILLDTQGTWSVEGGNPFAWGVLVATNSYFNIDTDNEIISFGSTTVGPTYEFLGNGLTTHGGDVTIDRQALATDAILTMDGSSSQPGTLRYESDNQLFLLDKSLDVGGMEGV</sequence>
<comment type="caution">
    <text evidence="1">The sequence shown here is derived from an EMBL/GenBank/DDBJ whole genome shotgun (WGS) entry which is preliminary data.</text>
</comment>
<accession>A0A0F9EYL1</accession>
<gene>
    <name evidence="1" type="ORF">LCGC14_2017850</name>
</gene>
<evidence type="ECO:0000313" key="1">
    <source>
        <dbReference type="EMBL" id="KKL79139.1"/>
    </source>
</evidence>
<organism evidence="1">
    <name type="scientific">marine sediment metagenome</name>
    <dbReference type="NCBI Taxonomy" id="412755"/>
    <lineage>
        <taxon>unclassified sequences</taxon>
        <taxon>metagenomes</taxon>
        <taxon>ecological metagenomes</taxon>
    </lineage>
</organism>
<dbReference type="AlphaFoldDB" id="A0A0F9EYL1"/>
<protein>
    <submittedName>
        <fullName evidence="1">Uncharacterized protein</fullName>
    </submittedName>
</protein>